<evidence type="ECO:0000256" key="1">
    <source>
        <dbReference type="SAM" id="MobiDB-lite"/>
    </source>
</evidence>
<accession>A0A9P4LYT1</accession>
<dbReference type="EMBL" id="ML978713">
    <property type="protein sequence ID" value="KAF2090265.1"/>
    <property type="molecule type" value="Genomic_DNA"/>
</dbReference>
<sequence length="118" mass="12473">MSSNLMETERGGESNAYESIKTVTEPHSKQGGQLSSPETVSPSHLDKSSTTNSQGISNADKIRYGQAMSEKGMGGQTGPGHNEGEADAQKEEVSEGMAQSRREQGYGGAHDMNRQVGA</sequence>
<evidence type="ECO:0000313" key="2">
    <source>
        <dbReference type="EMBL" id="KAF2090265.1"/>
    </source>
</evidence>
<dbReference type="OrthoDB" id="5386823at2759"/>
<gene>
    <name evidence="2" type="ORF">K490DRAFT_63141</name>
</gene>
<feature type="region of interest" description="Disordered" evidence="1">
    <location>
        <begin position="1"/>
        <end position="118"/>
    </location>
</feature>
<feature type="compositionally biased region" description="Polar residues" evidence="1">
    <location>
        <begin position="30"/>
        <end position="57"/>
    </location>
</feature>
<proteinExistence type="predicted"/>
<dbReference type="Proteomes" id="UP000799776">
    <property type="component" value="Unassembled WGS sequence"/>
</dbReference>
<keyword evidence="3" id="KW-1185">Reference proteome</keyword>
<reference evidence="2" key="1">
    <citation type="journal article" date="2020" name="Stud. Mycol.">
        <title>101 Dothideomycetes genomes: a test case for predicting lifestyles and emergence of pathogens.</title>
        <authorList>
            <person name="Haridas S."/>
            <person name="Albert R."/>
            <person name="Binder M."/>
            <person name="Bloem J."/>
            <person name="Labutti K."/>
            <person name="Salamov A."/>
            <person name="Andreopoulos B."/>
            <person name="Baker S."/>
            <person name="Barry K."/>
            <person name="Bills G."/>
            <person name="Bluhm B."/>
            <person name="Cannon C."/>
            <person name="Castanera R."/>
            <person name="Culley D."/>
            <person name="Daum C."/>
            <person name="Ezra D."/>
            <person name="Gonzalez J."/>
            <person name="Henrissat B."/>
            <person name="Kuo A."/>
            <person name="Liang C."/>
            <person name="Lipzen A."/>
            <person name="Lutzoni F."/>
            <person name="Magnuson J."/>
            <person name="Mondo S."/>
            <person name="Nolan M."/>
            <person name="Ohm R."/>
            <person name="Pangilinan J."/>
            <person name="Park H.-J."/>
            <person name="Ramirez L."/>
            <person name="Alfaro M."/>
            <person name="Sun H."/>
            <person name="Tritt A."/>
            <person name="Yoshinaga Y."/>
            <person name="Zwiers L.-H."/>
            <person name="Turgeon B."/>
            <person name="Goodwin S."/>
            <person name="Spatafora J."/>
            <person name="Crous P."/>
            <person name="Grigoriev I."/>
        </authorList>
    </citation>
    <scope>NUCLEOTIDE SEQUENCE</scope>
    <source>
        <strain evidence="2">CBS 121410</strain>
    </source>
</reference>
<comment type="caution">
    <text evidence="2">The sequence shown here is derived from an EMBL/GenBank/DDBJ whole genome shotgun (WGS) entry which is preliminary data.</text>
</comment>
<evidence type="ECO:0000313" key="3">
    <source>
        <dbReference type="Proteomes" id="UP000799776"/>
    </source>
</evidence>
<dbReference type="AlphaFoldDB" id="A0A9P4LYT1"/>
<protein>
    <submittedName>
        <fullName evidence="2">Uncharacterized protein</fullName>
    </submittedName>
</protein>
<organism evidence="2 3">
    <name type="scientific">Saccharata proteae CBS 121410</name>
    <dbReference type="NCBI Taxonomy" id="1314787"/>
    <lineage>
        <taxon>Eukaryota</taxon>
        <taxon>Fungi</taxon>
        <taxon>Dikarya</taxon>
        <taxon>Ascomycota</taxon>
        <taxon>Pezizomycotina</taxon>
        <taxon>Dothideomycetes</taxon>
        <taxon>Dothideomycetes incertae sedis</taxon>
        <taxon>Botryosphaeriales</taxon>
        <taxon>Saccharataceae</taxon>
        <taxon>Saccharata</taxon>
    </lineage>
</organism>
<name>A0A9P4LYT1_9PEZI</name>
<feature type="compositionally biased region" description="Basic and acidic residues" evidence="1">
    <location>
        <begin position="82"/>
        <end position="93"/>
    </location>
</feature>